<accession>A0A3Q2CL39</accession>
<evidence type="ECO:0000256" key="2">
    <source>
        <dbReference type="SAM" id="SignalP"/>
    </source>
</evidence>
<keyword evidence="4" id="KW-1185">Reference proteome</keyword>
<sequence>MRATLHFLTFLSSAITMAPCREADIHLPAPYNTSFHWVDGFLVNVTWFWKRPKELPEDCKVEYMIQRKDNKPGAATHLKHYTDYFLSKDLISSSSELSIHAFAECPGRKLESKPVKVEIRAPKEHAELVKDFKCFFLRSSFNCSWIPIDQSPSPTVSYRVPGQEEEHIKTLTKCKGSSKEKERNVCEVKVKGSQDPLILVESEKRMNTFRPQYAIPVPNVTVQENGQNLQLTWEIPSIGCDWNCFIWYKECGEEMHHREYKFNEKWTVDDIPYNKCCEYEFHYKLATDIYCRNITSENSVFKYGTTKTCFDATKLVTIIIPIIVCFCVALSFYCFKKHEHIFRPGLERSVIKDWFNINRETKNPSDVVYTPNTEMIDPSTPLVIVKNVQPK</sequence>
<dbReference type="GeneID" id="107099658"/>
<dbReference type="GeneTree" id="ENSGT00730000112044"/>
<dbReference type="Ensembl" id="ENSCVAT00000005625.1">
    <property type="protein sequence ID" value="ENSCVAP00000006066.1"/>
    <property type="gene ID" value="ENSCVAG00000007549.1"/>
</dbReference>
<organism evidence="3 4">
    <name type="scientific">Cyprinodon variegatus</name>
    <name type="common">Sheepshead minnow</name>
    <dbReference type="NCBI Taxonomy" id="28743"/>
    <lineage>
        <taxon>Eukaryota</taxon>
        <taxon>Metazoa</taxon>
        <taxon>Chordata</taxon>
        <taxon>Craniata</taxon>
        <taxon>Vertebrata</taxon>
        <taxon>Euteleostomi</taxon>
        <taxon>Actinopterygii</taxon>
        <taxon>Neopterygii</taxon>
        <taxon>Teleostei</taxon>
        <taxon>Neoteleostei</taxon>
        <taxon>Acanthomorphata</taxon>
        <taxon>Ovalentaria</taxon>
        <taxon>Atherinomorphae</taxon>
        <taxon>Cyprinodontiformes</taxon>
        <taxon>Cyprinodontidae</taxon>
        <taxon>Cyprinodon</taxon>
    </lineage>
</organism>
<evidence type="ECO:0000313" key="3">
    <source>
        <dbReference type="Ensembl" id="ENSCVAP00000006066.1"/>
    </source>
</evidence>
<dbReference type="RefSeq" id="XP_015253360.1">
    <property type="nucleotide sequence ID" value="XM_015397874.1"/>
</dbReference>
<keyword evidence="1" id="KW-1133">Transmembrane helix</keyword>
<dbReference type="KEGG" id="cvg:107099658"/>
<keyword evidence="2" id="KW-0732">Signal</keyword>
<name>A0A3Q2CL39_CYPVA</name>
<proteinExistence type="predicted"/>
<dbReference type="OMA" id="YCFKKHE"/>
<feature type="signal peptide" evidence="2">
    <location>
        <begin position="1"/>
        <end position="22"/>
    </location>
</feature>
<keyword evidence="1" id="KW-0812">Transmembrane</keyword>
<protein>
    <submittedName>
        <fullName evidence="3">Uncharacterized LOC107099658</fullName>
    </submittedName>
</protein>
<reference evidence="3" key="1">
    <citation type="submission" date="2025-08" db="UniProtKB">
        <authorList>
            <consortium name="Ensembl"/>
        </authorList>
    </citation>
    <scope>IDENTIFICATION</scope>
</reference>
<reference evidence="3" key="2">
    <citation type="submission" date="2025-09" db="UniProtKB">
        <authorList>
            <consortium name="Ensembl"/>
        </authorList>
    </citation>
    <scope>IDENTIFICATION</scope>
</reference>
<dbReference type="Proteomes" id="UP000265020">
    <property type="component" value="Unassembled WGS sequence"/>
</dbReference>
<feature type="transmembrane region" description="Helical" evidence="1">
    <location>
        <begin position="315"/>
        <end position="335"/>
    </location>
</feature>
<keyword evidence="1" id="KW-0472">Membrane</keyword>
<dbReference type="AlphaFoldDB" id="A0A3Q2CL39"/>
<evidence type="ECO:0000256" key="1">
    <source>
        <dbReference type="SAM" id="Phobius"/>
    </source>
</evidence>
<feature type="chain" id="PRO_5018751000" evidence="2">
    <location>
        <begin position="23"/>
        <end position="391"/>
    </location>
</feature>
<evidence type="ECO:0000313" key="4">
    <source>
        <dbReference type="Proteomes" id="UP000265020"/>
    </source>
</evidence>
<dbReference type="OrthoDB" id="9940625at2759"/>
<dbReference type="STRING" id="28743.ENSCVAP00000006066"/>